<reference evidence="13" key="1">
    <citation type="submission" date="2017-09" db="EMBL/GenBank/DDBJ databases">
        <title>Depth-based differentiation of microbial function through sediment-hosted aquifers and enrichment of novel symbionts in the deep terrestrial subsurface.</title>
        <authorList>
            <person name="Probst A.J."/>
            <person name="Ladd B."/>
            <person name="Jarett J.K."/>
            <person name="Geller-Mcgrath D.E."/>
            <person name="Sieber C.M.K."/>
            <person name="Emerson J.B."/>
            <person name="Anantharaman K."/>
            <person name="Thomas B.C."/>
            <person name="Malmstrom R."/>
            <person name="Stieglmeier M."/>
            <person name="Klingl A."/>
            <person name="Woyke T."/>
            <person name="Ryan C.M."/>
            <person name="Banfield J.F."/>
        </authorList>
    </citation>
    <scope>NUCLEOTIDE SEQUENCE [LARGE SCALE GENOMIC DNA]</scope>
</reference>
<feature type="transmembrane region" description="Helical" evidence="10">
    <location>
        <begin position="698"/>
        <end position="718"/>
    </location>
</feature>
<accession>A0A2H0WXC3</accession>
<dbReference type="PRINTS" id="PR00943">
    <property type="entry name" value="CUATPASE"/>
</dbReference>
<dbReference type="SUPFAM" id="SSF81665">
    <property type="entry name" value="Calcium ATPase, transmembrane domain M"/>
    <property type="match status" value="1"/>
</dbReference>
<dbReference type="InterPro" id="IPR027256">
    <property type="entry name" value="P-typ_ATPase_IB"/>
</dbReference>
<dbReference type="SUPFAM" id="SSF55008">
    <property type="entry name" value="HMA, heavy metal-associated domain"/>
    <property type="match status" value="1"/>
</dbReference>
<dbReference type="InterPro" id="IPR036163">
    <property type="entry name" value="HMA_dom_sf"/>
</dbReference>
<proteinExistence type="inferred from homology"/>
<evidence type="ECO:0000256" key="8">
    <source>
        <dbReference type="ARBA" id="ARBA00022989"/>
    </source>
</evidence>
<dbReference type="PRINTS" id="PR00119">
    <property type="entry name" value="CATATPASE"/>
</dbReference>
<dbReference type="InterPro" id="IPR006121">
    <property type="entry name" value="HMA_dom"/>
</dbReference>
<keyword evidence="8 10" id="KW-1133">Transmembrane helix</keyword>
<feature type="transmembrane region" description="Helical" evidence="10">
    <location>
        <begin position="116"/>
        <end position="137"/>
    </location>
</feature>
<feature type="transmembrane region" description="Helical" evidence="10">
    <location>
        <begin position="149"/>
        <end position="171"/>
    </location>
</feature>
<evidence type="ECO:0000313" key="13">
    <source>
        <dbReference type="Proteomes" id="UP000229675"/>
    </source>
</evidence>
<dbReference type="Pfam" id="PF00403">
    <property type="entry name" value="HMA"/>
    <property type="match status" value="1"/>
</dbReference>
<dbReference type="GO" id="GO:0055070">
    <property type="term" value="P:copper ion homeostasis"/>
    <property type="evidence" value="ECO:0007669"/>
    <property type="project" value="TreeGrafter"/>
</dbReference>
<dbReference type="CDD" id="cd02094">
    <property type="entry name" value="P-type_ATPase_Cu-like"/>
    <property type="match status" value="1"/>
</dbReference>
<evidence type="ECO:0000256" key="4">
    <source>
        <dbReference type="ARBA" id="ARBA00022723"/>
    </source>
</evidence>
<dbReference type="InterPro" id="IPR044492">
    <property type="entry name" value="P_typ_ATPase_HD_dom"/>
</dbReference>
<evidence type="ECO:0000256" key="5">
    <source>
        <dbReference type="ARBA" id="ARBA00022741"/>
    </source>
</evidence>
<evidence type="ECO:0000313" key="12">
    <source>
        <dbReference type="EMBL" id="PIS17231.1"/>
    </source>
</evidence>
<dbReference type="NCBIfam" id="TIGR01494">
    <property type="entry name" value="ATPase_P-type"/>
    <property type="match status" value="1"/>
</dbReference>
<feature type="transmembrane region" description="Helical" evidence="10">
    <location>
        <begin position="86"/>
        <end position="110"/>
    </location>
</feature>
<dbReference type="InterPro" id="IPR001757">
    <property type="entry name" value="P_typ_ATPase"/>
</dbReference>
<dbReference type="SUPFAM" id="SSF56784">
    <property type="entry name" value="HAD-like"/>
    <property type="match status" value="1"/>
</dbReference>
<feature type="transmembrane region" description="Helical" evidence="10">
    <location>
        <begin position="357"/>
        <end position="377"/>
    </location>
</feature>
<keyword evidence="4 10" id="KW-0479">Metal-binding</keyword>
<feature type="domain" description="HMA" evidence="11">
    <location>
        <begin position="2"/>
        <end position="68"/>
    </location>
</feature>
<dbReference type="Gene3D" id="3.40.1110.10">
    <property type="entry name" value="Calcium-transporting ATPase, cytoplasmic domain N"/>
    <property type="match status" value="1"/>
</dbReference>
<dbReference type="InterPro" id="IPR059000">
    <property type="entry name" value="ATPase_P-type_domA"/>
</dbReference>
<dbReference type="AlphaFoldDB" id="A0A2H0WXC3"/>
<dbReference type="SUPFAM" id="SSF81653">
    <property type="entry name" value="Calcium ATPase, transduction domain A"/>
    <property type="match status" value="1"/>
</dbReference>
<dbReference type="Pfam" id="PF00122">
    <property type="entry name" value="E1-E2_ATPase"/>
    <property type="match status" value="1"/>
</dbReference>
<dbReference type="FunFam" id="3.30.70.100:FF:000005">
    <property type="entry name" value="Copper-exporting P-type ATPase A"/>
    <property type="match status" value="1"/>
</dbReference>
<dbReference type="Gene3D" id="3.40.50.1000">
    <property type="entry name" value="HAD superfamily/HAD-like"/>
    <property type="match status" value="1"/>
</dbReference>
<comment type="subcellular location">
    <subcellularLocation>
        <location evidence="10">Cell membrane</location>
    </subcellularLocation>
    <subcellularLocation>
        <location evidence="1">Endomembrane system</location>
        <topology evidence="1">Multi-pass membrane protein</topology>
    </subcellularLocation>
</comment>
<dbReference type="GO" id="GO:0005886">
    <property type="term" value="C:plasma membrane"/>
    <property type="evidence" value="ECO:0007669"/>
    <property type="project" value="UniProtKB-SubCell"/>
</dbReference>
<dbReference type="PROSITE" id="PS01047">
    <property type="entry name" value="HMA_1"/>
    <property type="match status" value="1"/>
</dbReference>
<name>A0A2H0WXC3_9BACT</name>
<dbReference type="Gene3D" id="3.30.70.100">
    <property type="match status" value="1"/>
</dbReference>
<dbReference type="SFLD" id="SFLDS00003">
    <property type="entry name" value="Haloacid_Dehalogenase"/>
    <property type="match status" value="1"/>
</dbReference>
<sequence length="739" mass="79549">MKKTILKISGMHCASCAANIEHALGKEAGVKSANVNFALEKLYLEYDPAQISLEKVKNAVDKLGYKLMEDGSTDHHGKAQTLKKRFVVALVCGLPIIYMVMGGMIGLPIPMILEEYAIPLQFILATVVILASFNIWADGFRGLRRLHPNMNSLIFIGTATAYFYSVVISVLSSDQNLYYESAVFILIFISLGHYLEELTKGKTGAAIKKLIGLQPKEATIIKNGEEMKTSISEVQIGDIVLVKPGEKIPVDGMVIDGYSGVDEKAITGESIPVEKKKGDEVIGATINKTGVLKFKATRVGKDTMLAQIIKIVEDAMGSKAPIQLLADKVSFYFVPTVMAIAILAAAVWLVLGQPLAFALTVFVAVLIIACPCALGLATPTAVMMGTGLAAQNGILIKSGKALEIARDVNMVIFDKTGTLTKGEPVVTDIVKTSDFELNVLQIAASIERNSEHPLAQAIVKKAKEENLALSEVKGFQAIPGHGVSANLENEKILLGTRKLMIDNQINPAIVEEKMVALENQGQTVMVLAFDSQIIGLIAVADTLKEYSKEAVKMLHKMGKKVAIITGDNERVGQAIAKELGIDRVLAEVLPQEKSAEIKKLQSEGNIVAMVGDGINDAPALAQADLGIALGSGTDVAMETGEIVLIKDDLRDVIKAIDLSKYTLSKIKQNLFWAFFYNIVGIPVAAGILYPFFGFLLNPTIAAAAMAFSSVSVVSNSLLMKRYRYGILREHGKVDSVEAS</sequence>
<evidence type="ECO:0000259" key="11">
    <source>
        <dbReference type="PROSITE" id="PS50846"/>
    </source>
</evidence>
<evidence type="ECO:0000256" key="6">
    <source>
        <dbReference type="ARBA" id="ARBA00022840"/>
    </source>
</evidence>
<organism evidence="12 13">
    <name type="scientific">Candidatus Nealsonbacteria bacterium CG09_land_8_20_14_0_10_42_14</name>
    <dbReference type="NCBI Taxonomy" id="1974707"/>
    <lineage>
        <taxon>Bacteria</taxon>
        <taxon>Candidatus Nealsoniibacteriota</taxon>
    </lineage>
</organism>
<dbReference type="InterPro" id="IPR023299">
    <property type="entry name" value="ATPase_P-typ_cyto_dom_N"/>
</dbReference>
<evidence type="ECO:0000256" key="2">
    <source>
        <dbReference type="ARBA" id="ARBA00006024"/>
    </source>
</evidence>
<dbReference type="Pfam" id="PF00702">
    <property type="entry name" value="Hydrolase"/>
    <property type="match status" value="1"/>
</dbReference>
<keyword evidence="10" id="KW-1003">Cell membrane</keyword>
<dbReference type="NCBIfam" id="TIGR01525">
    <property type="entry name" value="ATPase-IB_hvy"/>
    <property type="match status" value="1"/>
</dbReference>
<feature type="transmembrane region" description="Helical" evidence="10">
    <location>
        <begin position="670"/>
        <end position="692"/>
    </location>
</feature>
<dbReference type="FunFam" id="2.70.150.10:FF:000002">
    <property type="entry name" value="Copper-transporting ATPase 1, putative"/>
    <property type="match status" value="1"/>
</dbReference>
<dbReference type="PROSITE" id="PS00154">
    <property type="entry name" value="ATPASE_E1_E2"/>
    <property type="match status" value="1"/>
</dbReference>
<dbReference type="GO" id="GO:0043682">
    <property type="term" value="F:P-type divalent copper transporter activity"/>
    <property type="evidence" value="ECO:0007669"/>
    <property type="project" value="TreeGrafter"/>
</dbReference>
<evidence type="ECO:0000256" key="7">
    <source>
        <dbReference type="ARBA" id="ARBA00022967"/>
    </source>
</evidence>
<comment type="similarity">
    <text evidence="2 10">Belongs to the cation transport ATPase (P-type) (TC 3.A.3) family. Type IB subfamily.</text>
</comment>
<keyword evidence="7" id="KW-1278">Translocase</keyword>
<dbReference type="PANTHER" id="PTHR43520">
    <property type="entry name" value="ATP7, ISOFORM B"/>
    <property type="match status" value="1"/>
</dbReference>
<dbReference type="GO" id="GO:0005507">
    <property type="term" value="F:copper ion binding"/>
    <property type="evidence" value="ECO:0007669"/>
    <property type="project" value="TreeGrafter"/>
</dbReference>
<keyword evidence="9 10" id="KW-0472">Membrane</keyword>
<dbReference type="SFLD" id="SFLDF00027">
    <property type="entry name" value="p-type_atpase"/>
    <property type="match status" value="1"/>
</dbReference>
<dbReference type="PROSITE" id="PS01229">
    <property type="entry name" value="COF_2"/>
    <property type="match status" value="1"/>
</dbReference>
<feature type="transmembrane region" description="Helical" evidence="10">
    <location>
        <begin position="177"/>
        <end position="195"/>
    </location>
</feature>
<dbReference type="InterPro" id="IPR018303">
    <property type="entry name" value="ATPase_P-typ_P_site"/>
</dbReference>
<feature type="transmembrane region" description="Helical" evidence="10">
    <location>
        <begin position="329"/>
        <end position="351"/>
    </location>
</feature>
<dbReference type="PROSITE" id="PS50846">
    <property type="entry name" value="HMA_2"/>
    <property type="match status" value="1"/>
</dbReference>
<dbReference type="NCBIfam" id="TIGR01511">
    <property type="entry name" value="ATPase-IB1_Cu"/>
    <property type="match status" value="1"/>
</dbReference>
<comment type="caution">
    <text evidence="12">The sequence shown here is derived from an EMBL/GenBank/DDBJ whole genome shotgun (WGS) entry which is preliminary data.</text>
</comment>
<dbReference type="EMBL" id="PEZD01000039">
    <property type="protein sequence ID" value="PIS17231.1"/>
    <property type="molecule type" value="Genomic_DNA"/>
</dbReference>
<gene>
    <name evidence="12" type="ORF">COT59_01760</name>
</gene>
<dbReference type="SFLD" id="SFLDG00002">
    <property type="entry name" value="C1.7:_P-type_atpase_like"/>
    <property type="match status" value="1"/>
</dbReference>
<evidence type="ECO:0000256" key="9">
    <source>
        <dbReference type="ARBA" id="ARBA00023136"/>
    </source>
</evidence>
<keyword evidence="5 10" id="KW-0547">Nucleotide-binding</keyword>
<dbReference type="Proteomes" id="UP000229675">
    <property type="component" value="Unassembled WGS sequence"/>
</dbReference>
<dbReference type="InterPro" id="IPR017969">
    <property type="entry name" value="Heavy-metal-associated_CS"/>
</dbReference>
<dbReference type="GO" id="GO:0012505">
    <property type="term" value="C:endomembrane system"/>
    <property type="evidence" value="ECO:0007669"/>
    <property type="project" value="UniProtKB-SubCell"/>
</dbReference>
<protein>
    <submittedName>
        <fullName evidence="12">Copper-translocating P-type ATPase</fullName>
    </submittedName>
</protein>
<dbReference type="InterPro" id="IPR036412">
    <property type="entry name" value="HAD-like_sf"/>
</dbReference>
<dbReference type="GO" id="GO:0005524">
    <property type="term" value="F:ATP binding"/>
    <property type="evidence" value="ECO:0007669"/>
    <property type="project" value="UniProtKB-UniRule"/>
</dbReference>
<dbReference type="CDD" id="cd00371">
    <property type="entry name" value="HMA"/>
    <property type="match status" value="1"/>
</dbReference>
<evidence type="ECO:0000256" key="10">
    <source>
        <dbReference type="RuleBase" id="RU362081"/>
    </source>
</evidence>
<dbReference type="PANTHER" id="PTHR43520:SF8">
    <property type="entry name" value="P-TYPE CU(+) TRANSPORTER"/>
    <property type="match status" value="1"/>
</dbReference>
<dbReference type="GO" id="GO:0016887">
    <property type="term" value="F:ATP hydrolysis activity"/>
    <property type="evidence" value="ECO:0007669"/>
    <property type="project" value="InterPro"/>
</dbReference>
<evidence type="ECO:0000256" key="3">
    <source>
        <dbReference type="ARBA" id="ARBA00022692"/>
    </source>
</evidence>
<dbReference type="InterPro" id="IPR023298">
    <property type="entry name" value="ATPase_P-typ_TM_dom_sf"/>
</dbReference>
<dbReference type="InterPro" id="IPR008250">
    <property type="entry name" value="ATPase_P-typ_transduc_dom_A_sf"/>
</dbReference>
<dbReference type="Gene3D" id="2.70.150.10">
    <property type="entry name" value="Calcium-transporting ATPase, cytoplasmic transduction domain A"/>
    <property type="match status" value="1"/>
</dbReference>
<keyword evidence="3 10" id="KW-0812">Transmembrane</keyword>
<evidence type="ECO:0000256" key="1">
    <source>
        <dbReference type="ARBA" id="ARBA00004127"/>
    </source>
</evidence>
<dbReference type="InterPro" id="IPR023214">
    <property type="entry name" value="HAD_sf"/>
</dbReference>
<keyword evidence="6 10" id="KW-0067">ATP-binding</keyword>